<dbReference type="Proteomes" id="UP000304914">
    <property type="component" value="Chromosome"/>
</dbReference>
<dbReference type="GO" id="GO:0003677">
    <property type="term" value="F:DNA binding"/>
    <property type="evidence" value="ECO:0007669"/>
    <property type="project" value="InterPro"/>
</dbReference>
<proteinExistence type="predicted"/>
<dbReference type="PANTHER" id="PTHR33055">
    <property type="entry name" value="TRANSPOSASE FOR INSERTION SEQUENCE ELEMENT IS1111A"/>
    <property type="match status" value="1"/>
</dbReference>
<accession>A0A4U9Y8T2</accession>
<dbReference type="AlphaFoldDB" id="A0A4U9Y8T2"/>
<dbReference type="PANTHER" id="PTHR33055:SF15">
    <property type="entry name" value="TRANSPOSASE-RELATED"/>
    <property type="match status" value="1"/>
</dbReference>
<evidence type="ECO:0000259" key="1">
    <source>
        <dbReference type="Pfam" id="PF01548"/>
    </source>
</evidence>
<organism evidence="2 3">
    <name type="scientific">Streptococcus pseudoporcinus</name>
    <dbReference type="NCBI Taxonomy" id="361101"/>
    <lineage>
        <taxon>Bacteria</taxon>
        <taxon>Bacillati</taxon>
        <taxon>Bacillota</taxon>
        <taxon>Bacilli</taxon>
        <taxon>Lactobacillales</taxon>
        <taxon>Streptococcaceae</taxon>
        <taxon>Streptococcus</taxon>
    </lineage>
</organism>
<dbReference type="EMBL" id="LR594035">
    <property type="protein sequence ID" value="VTS22405.1"/>
    <property type="molecule type" value="Genomic_DNA"/>
</dbReference>
<name>A0A4U9Y8T2_9STRE</name>
<evidence type="ECO:0000313" key="2">
    <source>
        <dbReference type="EMBL" id="VTS22405.1"/>
    </source>
</evidence>
<reference evidence="2 3" key="1">
    <citation type="submission" date="2019-05" db="EMBL/GenBank/DDBJ databases">
        <authorList>
            <consortium name="Pathogen Informatics"/>
        </authorList>
    </citation>
    <scope>NUCLEOTIDE SEQUENCE [LARGE SCALE GENOMIC DNA]</scope>
    <source>
        <strain evidence="2 3">NCTC5385</strain>
    </source>
</reference>
<gene>
    <name evidence="2" type="ORF">NCTC5385_01038</name>
</gene>
<sequence length="228" mass="26383">MLYVGIDIAKNKHDLACIDETGETIIINYRFANSYQGFHQLKLKLKQLSPITKDVQIALESTGHYSYNIIAFLRELGYTVFAYNPLIIKEFAKSQSLRKTKTDRKDALLITRKLRSDITREYYQTDKLMDELKELTRYQNRSIQSRSKCKNLYIRLLDIIFPELHGIVSNLHNQFIYDLLTNYPSPQKLARAHFSSLLKIKRLTADKAHQIQEAAKQTIGNASPALSL</sequence>
<dbReference type="Pfam" id="PF01548">
    <property type="entry name" value="DEDD_Tnp_IS110"/>
    <property type="match status" value="1"/>
</dbReference>
<dbReference type="InterPro" id="IPR047650">
    <property type="entry name" value="Transpos_IS110"/>
</dbReference>
<dbReference type="GO" id="GO:0004803">
    <property type="term" value="F:transposase activity"/>
    <property type="evidence" value="ECO:0007669"/>
    <property type="project" value="InterPro"/>
</dbReference>
<dbReference type="GO" id="GO:0006313">
    <property type="term" value="P:DNA transposition"/>
    <property type="evidence" value="ECO:0007669"/>
    <property type="project" value="InterPro"/>
</dbReference>
<protein>
    <submittedName>
        <fullName evidence="2">Transposase</fullName>
    </submittedName>
</protein>
<dbReference type="InterPro" id="IPR002525">
    <property type="entry name" value="Transp_IS110-like_N"/>
</dbReference>
<feature type="domain" description="Transposase IS110-like N-terminal" evidence="1">
    <location>
        <begin position="4"/>
        <end position="162"/>
    </location>
</feature>
<evidence type="ECO:0000313" key="3">
    <source>
        <dbReference type="Proteomes" id="UP000304914"/>
    </source>
</evidence>